<proteinExistence type="predicted"/>
<dbReference type="STRING" id="91604.ID47_07610"/>
<sequence length="152" mass="17916">MEIPKSEIGGNFKVVYFNESECSQVHFMPQQPLKTDYPLLQTPHRLVFSKRKMTIPICDFGVNDVYDEMFSNKQEIDDFENIYTRSYRKETDHRIGGIPSLFQQVYEDELLLLQLSIGCDIYFGTKLINFIISDRDLKLKNFGNVRHEIHSR</sequence>
<dbReference type="Gene3D" id="2.30.320.10">
    <property type="entry name" value="YwqG-like"/>
    <property type="match status" value="1"/>
</dbReference>
<protein>
    <submittedName>
        <fullName evidence="1">Uncharacterized protein</fullName>
    </submittedName>
</protein>
<dbReference type="InterPro" id="IPR035948">
    <property type="entry name" value="YwqG-like_sf"/>
</dbReference>
<organism evidence="1 2">
    <name type="scientific">Candidatus Odyssella acanthamoebae</name>
    <dbReference type="NCBI Taxonomy" id="91604"/>
    <lineage>
        <taxon>Bacteria</taxon>
        <taxon>Pseudomonadati</taxon>
        <taxon>Pseudomonadota</taxon>
        <taxon>Alphaproteobacteria</taxon>
        <taxon>Holosporales</taxon>
        <taxon>Candidatus Paracaedibacteraceae</taxon>
        <taxon>Candidatus Odyssella</taxon>
    </lineage>
</organism>
<dbReference type="Proteomes" id="UP000028926">
    <property type="component" value="Chromosome"/>
</dbReference>
<keyword evidence="2" id="KW-1185">Reference proteome</keyword>
<dbReference type="InterPro" id="IPR015315">
    <property type="entry name" value="DUF1963"/>
</dbReference>
<dbReference type="AlphaFoldDB" id="A0A077AW42"/>
<dbReference type="HOGENOM" id="CLU_1719008_0_0_5"/>
<dbReference type="SUPFAM" id="SSF103032">
    <property type="entry name" value="Hypothetical protein YwqG"/>
    <property type="match status" value="1"/>
</dbReference>
<reference evidence="1 2" key="1">
    <citation type="submission" date="2014-07" db="EMBL/GenBank/DDBJ databases">
        <title>Comparative genomic insights into amoeba endosymbionts belonging to the families of Holosporaceae and Candidatus Midichloriaceae within Rickettsiales.</title>
        <authorList>
            <person name="Wang Z."/>
            <person name="Wu M."/>
        </authorList>
    </citation>
    <scope>NUCLEOTIDE SEQUENCE [LARGE SCALE GENOMIC DNA]</scope>
    <source>
        <strain evidence="1">PRA3</strain>
    </source>
</reference>
<name>A0A077AW42_9PROT</name>
<dbReference type="Pfam" id="PF09234">
    <property type="entry name" value="DUF1963"/>
    <property type="match status" value="1"/>
</dbReference>
<dbReference type="KEGG" id="paca:ID47_07610"/>
<dbReference type="EMBL" id="CP008941">
    <property type="protein sequence ID" value="AIK96616.1"/>
    <property type="molecule type" value="Genomic_DNA"/>
</dbReference>
<gene>
    <name evidence="1" type="ORF">ID47_07610</name>
</gene>
<accession>A0A077AW42</accession>
<evidence type="ECO:0000313" key="1">
    <source>
        <dbReference type="EMBL" id="AIK96616.1"/>
    </source>
</evidence>
<evidence type="ECO:0000313" key="2">
    <source>
        <dbReference type="Proteomes" id="UP000028926"/>
    </source>
</evidence>